<evidence type="ECO:0000313" key="2">
    <source>
        <dbReference type="Proteomes" id="UP000073492"/>
    </source>
</evidence>
<sequence>MSGGKSWELDISHSLEFLALRRQGLGLISYENQSEPDRKIQRRANLRKNKKSNTHPQLNGKADADLYTCRLRSIRGNGLRTTSHLLAAGNCQRLFKKVHEASSVGIHENKKTAVLPRVTKMIHHGIAISMLKQNIGESPAAQWQEERASPGFCESLDLHFGYHSSAEMSELQTEPSSHEMVVESREREEGLYSLISPYRRTKRKKNYQFPDLEQVPPGYQRVIAPVAHSSSSTGKLVTNRLHHGAMKDCRWKANYCLYLGAQLMDLNTRSNDGYCGACVSISSLDCTVQRLEGTAMPELVQVSNHNKFPKAVIPEKKTQR</sequence>
<evidence type="ECO:0000313" key="1">
    <source>
        <dbReference type="EMBL" id="KXT16216.1"/>
    </source>
</evidence>
<gene>
    <name evidence="1" type="ORF">AC579_6960</name>
</gene>
<accession>A0A139INV1</accession>
<keyword evidence="2" id="KW-1185">Reference proteome</keyword>
<dbReference type="AlphaFoldDB" id="A0A139INV1"/>
<reference evidence="1 2" key="1">
    <citation type="submission" date="2015-07" db="EMBL/GenBank/DDBJ databases">
        <title>Comparative genomics of the Sigatoka disease complex on banana suggests a link between parallel evolutionary changes in Pseudocercospora fijiensis and Pseudocercospora eumusae and increased virulence on the banana host.</title>
        <authorList>
            <person name="Chang T.-C."/>
            <person name="Salvucci A."/>
            <person name="Crous P.W."/>
            <person name="Stergiopoulos I."/>
        </authorList>
    </citation>
    <scope>NUCLEOTIDE SEQUENCE [LARGE SCALE GENOMIC DNA]</scope>
    <source>
        <strain evidence="1 2">CBS 116634</strain>
    </source>
</reference>
<proteinExistence type="predicted"/>
<name>A0A139INV1_9PEZI</name>
<protein>
    <submittedName>
        <fullName evidence="1">Uncharacterized protein</fullName>
    </submittedName>
</protein>
<comment type="caution">
    <text evidence="1">The sequence shown here is derived from an EMBL/GenBank/DDBJ whole genome shotgun (WGS) entry which is preliminary data.</text>
</comment>
<dbReference type="Proteomes" id="UP000073492">
    <property type="component" value="Unassembled WGS sequence"/>
</dbReference>
<dbReference type="EMBL" id="LFZO01000042">
    <property type="protein sequence ID" value="KXT16216.1"/>
    <property type="molecule type" value="Genomic_DNA"/>
</dbReference>
<organism evidence="1 2">
    <name type="scientific">Pseudocercospora musae</name>
    <dbReference type="NCBI Taxonomy" id="113226"/>
    <lineage>
        <taxon>Eukaryota</taxon>
        <taxon>Fungi</taxon>
        <taxon>Dikarya</taxon>
        <taxon>Ascomycota</taxon>
        <taxon>Pezizomycotina</taxon>
        <taxon>Dothideomycetes</taxon>
        <taxon>Dothideomycetidae</taxon>
        <taxon>Mycosphaerellales</taxon>
        <taxon>Mycosphaerellaceae</taxon>
        <taxon>Pseudocercospora</taxon>
    </lineage>
</organism>